<dbReference type="SUPFAM" id="SSF52141">
    <property type="entry name" value="Uracil-DNA glycosylase-like"/>
    <property type="match status" value="1"/>
</dbReference>
<organism evidence="2 3">
    <name type="scientific">Sphingomonas hominis</name>
    <dbReference type="NCBI Taxonomy" id="2741495"/>
    <lineage>
        <taxon>Bacteria</taxon>
        <taxon>Pseudomonadati</taxon>
        <taxon>Pseudomonadota</taxon>
        <taxon>Alphaproteobacteria</taxon>
        <taxon>Sphingomonadales</taxon>
        <taxon>Sphingomonadaceae</taxon>
        <taxon>Sphingomonas</taxon>
    </lineage>
</organism>
<dbReference type="Gene3D" id="3.40.470.10">
    <property type="entry name" value="Uracil-DNA glycosylase-like domain"/>
    <property type="match status" value="1"/>
</dbReference>
<comment type="caution">
    <text evidence="2">The sequence shown here is derived from an EMBL/GenBank/DDBJ whole genome shotgun (WGS) entry which is preliminary data.</text>
</comment>
<proteinExistence type="predicted"/>
<dbReference type="EMBL" id="JABULH010000004">
    <property type="protein sequence ID" value="NTS65743.1"/>
    <property type="molecule type" value="Genomic_DNA"/>
</dbReference>
<evidence type="ECO:0000313" key="2">
    <source>
        <dbReference type="EMBL" id="NTS65743.1"/>
    </source>
</evidence>
<feature type="domain" description="Uracil-DNA glycosylase-like" evidence="1">
    <location>
        <begin position="99"/>
        <end position="240"/>
    </location>
</feature>
<accession>A0ABX2JPG5</accession>
<dbReference type="Pfam" id="PF03167">
    <property type="entry name" value="UDG"/>
    <property type="match status" value="1"/>
</dbReference>
<protein>
    <submittedName>
        <fullName evidence="2">Uracil-DNA glycosylase</fullName>
    </submittedName>
</protein>
<reference evidence="2 3" key="1">
    <citation type="submission" date="2020-06" db="EMBL/GenBank/DDBJ databases">
        <title>Sphingomonas hominis sp. nov., a member of the Sphingomonas, isolated from the hair of a 22-year-old girl.</title>
        <authorList>
            <person name="Zhang D.-F."/>
            <person name="Cui X.-W."/>
        </authorList>
    </citation>
    <scope>NUCLEOTIDE SEQUENCE [LARGE SCALE GENOMIC DNA]</scope>
    <source>
        <strain evidence="2 3">HHU CXW</strain>
    </source>
</reference>
<evidence type="ECO:0000259" key="1">
    <source>
        <dbReference type="Pfam" id="PF03167"/>
    </source>
</evidence>
<evidence type="ECO:0000313" key="3">
    <source>
        <dbReference type="Proteomes" id="UP000621447"/>
    </source>
</evidence>
<dbReference type="Proteomes" id="UP000621447">
    <property type="component" value="Unassembled WGS sequence"/>
</dbReference>
<dbReference type="InterPro" id="IPR036895">
    <property type="entry name" value="Uracil-DNA_glycosylase-like_sf"/>
</dbReference>
<gene>
    <name evidence="2" type="ORF">HRV97_11280</name>
</gene>
<dbReference type="RefSeq" id="WP_174194365.1">
    <property type="nucleotide sequence ID" value="NZ_JABULH010000004.1"/>
</dbReference>
<dbReference type="InterPro" id="IPR005122">
    <property type="entry name" value="Uracil-DNA_glycosylase-like"/>
</dbReference>
<keyword evidence="3" id="KW-1185">Reference proteome</keyword>
<sequence length="249" mass="26638">MGADQNLDWGAAAASALDWWRDAGVDVVVGDAPVNWLEAKNFAGDQLAPHEPVADPAPSAAPLPATALPGVLAEFVSWRIGREAPDAVWAGEAIGWAGPESPELMVLVDCPERDDRGQLLGGEVGRLFDNMLRSIGRTRADVLLASVCVRRPTTGRVPRDLEQRLGEVTRHHLSLAAPKALLVLGDAATRAVLATNVAQARERLHVFNHTGGTSTHVVASHHPRVLLDRPACKSEAWKDLILLNEGLAK</sequence>
<name>A0ABX2JPG5_9SPHN</name>